<accession>A0ACC2S209</accession>
<reference evidence="1" key="1">
    <citation type="submission" date="2022-04" db="EMBL/GenBank/DDBJ databases">
        <title>Genome of the entomopathogenic fungus Entomophthora muscae.</title>
        <authorList>
            <person name="Elya C."/>
            <person name="Lovett B.R."/>
            <person name="Lee E."/>
            <person name="Macias A.M."/>
            <person name="Hajek A.E."/>
            <person name="De Bivort B.L."/>
            <person name="Kasson M.T."/>
            <person name="De Fine Licht H.H."/>
            <person name="Stajich J.E."/>
        </authorList>
    </citation>
    <scope>NUCLEOTIDE SEQUENCE</scope>
    <source>
        <strain evidence="1">Berkeley</strain>
    </source>
</reference>
<protein>
    <submittedName>
        <fullName evidence="1">Uncharacterized protein</fullName>
    </submittedName>
</protein>
<comment type="caution">
    <text evidence="1">The sequence shown here is derived from an EMBL/GenBank/DDBJ whole genome shotgun (WGS) entry which is preliminary data.</text>
</comment>
<evidence type="ECO:0000313" key="1">
    <source>
        <dbReference type="EMBL" id="KAJ9056297.1"/>
    </source>
</evidence>
<keyword evidence="2" id="KW-1185">Reference proteome</keyword>
<gene>
    <name evidence="1" type="ORF">DSO57_1034600</name>
</gene>
<proteinExistence type="predicted"/>
<organism evidence="1 2">
    <name type="scientific">Entomophthora muscae</name>
    <dbReference type="NCBI Taxonomy" id="34485"/>
    <lineage>
        <taxon>Eukaryota</taxon>
        <taxon>Fungi</taxon>
        <taxon>Fungi incertae sedis</taxon>
        <taxon>Zoopagomycota</taxon>
        <taxon>Entomophthoromycotina</taxon>
        <taxon>Entomophthoromycetes</taxon>
        <taxon>Entomophthorales</taxon>
        <taxon>Entomophthoraceae</taxon>
        <taxon>Entomophthora</taxon>
    </lineage>
</organism>
<sequence>MSLAPNWENHLFSLLILRNSLAPLMPVASDPTVLGHKDSLLCACAAPQNTTEALAELMHAKGASEWAVTAYKDAQLIAFNWYPSVDFTL</sequence>
<dbReference type="Proteomes" id="UP001165960">
    <property type="component" value="Unassembled WGS sequence"/>
</dbReference>
<dbReference type="EMBL" id="QTSX02005970">
    <property type="protein sequence ID" value="KAJ9056297.1"/>
    <property type="molecule type" value="Genomic_DNA"/>
</dbReference>
<evidence type="ECO:0000313" key="2">
    <source>
        <dbReference type="Proteomes" id="UP001165960"/>
    </source>
</evidence>
<name>A0ACC2S209_9FUNG</name>